<accession>A0ABP0YUD6</accession>
<sequence>MLEFGERYNKIVKQISTLVVSNNILLLLPRPSPSAKHYAIEIETELSRQADYDTIMGVAALIKPWKVLGIPSEQKPKGRLLRLERQMQYTGKEQKKEIVLSHLEQNKKVVRVYPLEDAEFVHVASMFHF</sequence>
<proteinExistence type="predicted"/>
<name>A0ABP0YUD6_9ROSI</name>
<protein>
    <submittedName>
        <fullName evidence="1">Uncharacterized protein</fullName>
    </submittedName>
</protein>
<keyword evidence="2" id="KW-1185">Reference proteome</keyword>
<dbReference type="Proteomes" id="UP001642487">
    <property type="component" value="Chromosome 5"/>
</dbReference>
<organism evidence="1 2">
    <name type="scientific">Citrullus colocynthis</name>
    <name type="common">colocynth</name>
    <dbReference type="NCBI Taxonomy" id="252529"/>
    <lineage>
        <taxon>Eukaryota</taxon>
        <taxon>Viridiplantae</taxon>
        <taxon>Streptophyta</taxon>
        <taxon>Embryophyta</taxon>
        <taxon>Tracheophyta</taxon>
        <taxon>Spermatophyta</taxon>
        <taxon>Magnoliopsida</taxon>
        <taxon>eudicotyledons</taxon>
        <taxon>Gunneridae</taxon>
        <taxon>Pentapetalae</taxon>
        <taxon>rosids</taxon>
        <taxon>fabids</taxon>
        <taxon>Cucurbitales</taxon>
        <taxon>Cucurbitaceae</taxon>
        <taxon>Benincaseae</taxon>
        <taxon>Citrullus</taxon>
    </lineage>
</organism>
<evidence type="ECO:0000313" key="1">
    <source>
        <dbReference type="EMBL" id="CAK9323126.1"/>
    </source>
</evidence>
<reference evidence="1 2" key="1">
    <citation type="submission" date="2024-03" db="EMBL/GenBank/DDBJ databases">
        <authorList>
            <person name="Gkanogiannis A."/>
            <person name="Becerra Lopez-Lavalle L."/>
        </authorList>
    </citation>
    <scope>NUCLEOTIDE SEQUENCE [LARGE SCALE GENOMIC DNA]</scope>
</reference>
<gene>
    <name evidence="1" type="ORF">CITCOLO1_LOCUS15297</name>
</gene>
<evidence type="ECO:0000313" key="2">
    <source>
        <dbReference type="Proteomes" id="UP001642487"/>
    </source>
</evidence>
<dbReference type="EMBL" id="OZ021739">
    <property type="protein sequence ID" value="CAK9323126.1"/>
    <property type="molecule type" value="Genomic_DNA"/>
</dbReference>